<dbReference type="HOGENOM" id="CLU_010955_0_0_1"/>
<dbReference type="GO" id="GO:0044782">
    <property type="term" value="P:cilium organization"/>
    <property type="evidence" value="ECO:0000318"/>
    <property type="project" value="GO_Central"/>
</dbReference>
<dbReference type="STRING" id="10228.B3SAC3"/>
<dbReference type="EMBL" id="DS985261">
    <property type="protein sequence ID" value="EDV20288.1"/>
    <property type="molecule type" value="Genomic_DNA"/>
</dbReference>
<reference evidence="4 5" key="1">
    <citation type="journal article" date="2008" name="Nature">
        <title>The Trichoplax genome and the nature of placozoans.</title>
        <authorList>
            <person name="Srivastava M."/>
            <person name="Begovic E."/>
            <person name="Chapman J."/>
            <person name="Putnam N.H."/>
            <person name="Hellsten U."/>
            <person name="Kawashima T."/>
            <person name="Kuo A."/>
            <person name="Mitros T."/>
            <person name="Salamov A."/>
            <person name="Carpenter M.L."/>
            <person name="Signorovitch A.Y."/>
            <person name="Moreno M.A."/>
            <person name="Kamm K."/>
            <person name="Grimwood J."/>
            <person name="Schmutz J."/>
            <person name="Shapiro H."/>
            <person name="Grigoriev I.V."/>
            <person name="Buss L.W."/>
            <person name="Schierwater B."/>
            <person name="Dellaporta S.L."/>
            <person name="Rokhsar D.S."/>
        </authorList>
    </citation>
    <scope>NUCLEOTIDE SEQUENCE [LARGE SCALE GENOMIC DNA]</scope>
    <source>
        <strain evidence="4 5">Grell-BS-1999</strain>
    </source>
</reference>
<dbReference type="InterPro" id="IPR019579">
    <property type="entry name" value="FAM161A/B"/>
</dbReference>
<dbReference type="PhylomeDB" id="B3SAC3"/>
<gene>
    <name evidence="4" type="ORF">TRIADDRAFT_61211</name>
</gene>
<dbReference type="Proteomes" id="UP000009022">
    <property type="component" value="Unassembled WGS sequence"/>
</dbReference>
<dbReference type="eggNOG" id="ENOG502QRC3">
    <property type="taxonomic scope" value="Eukaryota"/>
</dbReference>
<proteinExistence type="inferred from homology"/>
<dbReference type="GO" id="GO:0005856">
    <property type="term" value="C:cytoskeleton"/>
    <property type="evidence" value="ECO:0007669"/>
    <property type="project" value="UniProtKB-ARBA"/>
</dbReference>
<dbReference type="AlphaFoldDB" id="B3SAC3"/>
<dbReference type="PANTHER" id="PTHR21501">
    <property type="entry name" value="PROTEIN FAM-161"/>
    <property type="match status" value="1"/>
</dbReference>
<protein>
    <recommendedName>
        <fullName evidence="6">FAM161 centrosomal protein A</fullName>
    </recommendedName>
</protein>
<dbReference type="KEGG" id="tad:TRIADDRAFT_61211"/>
<evidence type="ECO:0000256" key="2">
    <source>
        <dbReference type="ARBA" id="ARBA00023054"/>
    </source>
</evidence>
<evidence type="ECO:0008006" key="6">
    <source>
        <dbReference type="Google" id="ProtNLM"/>
    </source>
</evidence>
<keyword evidence="2" id="KW-0175">Coiled coil</keyword>
<keyword evidence="5" id="KW-1185">Reference proteome</keyword>
<evidence type="ECO:0000256" key="3">
    <source>
        <dbReference type="SAM" id="MobiDB-lite"/>
    </source>
</evidence>
<feature type="region of interest" description="Disordered" evidence="3">
    <location>
        <begin position="170"/>
        <end position="209"/>
    </location>
</feature>
<accession>B3SAC3</accession>
<evidence type="ECO:0000313" key="4">
    <source>
        <dbReference type="EMBL" id="EDV20288.1"/>
    </source>
</evidence>
<feature type="region of interest" description="Disordered" evidence="3">
    <location>
        <begin position="694"/>
        <end position="759"/>
    </location>
</feature>
<dbReference type="OrthoDB" id="2150121at2759"/>
<sequence>MAVRHSSAFKNSCIVMPRRPNSKLAATFDERTVKSVEIKSHEDTSNQRDNDNRVMTKVRLVAKSNQQADQREAIHQDDEDFYIKLSKLKAQQRQTLQQLEHLYDRKLNEFYGKEISQSSHDVEREDMHSYRPVNTTGQYDWARYRDAYSSDESPASMEDIQVSYPKQINTGKSQLYPSHNDPFYEIRSDSNDNGDNSYDDESAYLPKNKYEPSGYQDTIGEYHDEIHLTDSVDKIKNMWDKFNIKNYTTSVDSPTQLNKSSKATSDNIQRRKITIPRPFSMTIREEGKPKTKTAAQIELEEKRIQQRIADEIECRKQFQSTPIPATTFLPLYQVMKNRKDLKSKKRREKSKEHLQSVQKPFSFITKEKSRKERQRSMSLTDAVSFDEFNDIKSFKAKPVPKYLYDASIDDRIREQEEYRKIYMRMRAEELLHQSRLPASMEARNQHVKATYDKDRNAQPFVTKQHRFHPQINHDVPDFDYLQRQFQRQLSKKKRSIYSTVTEPFTLRTSFIDRRQKPIPKETQDPKLFKTRQNSLSKSTDNFVPIRMTTSAKLKEKKIRQSLDERALKERKEMEEELFRKQRERNLKTAISKKVRRNDRSKDLEFESQQKIQNYKESDRLRLEEYDRGILEMKNRVENRPLLFERVAQMSAKNAAEKKFAKKLQDLGLTEDTVSNMTKLKTDGKVKYSADESTIPATESDDDDQFDNLLSNIPSVSHKDEDLVPFETSSNNEEEISDNQYLNSSIPEDIESDAGNYSEN</sequence>
<dbReference type="RefSeq" id="XP_002117238.1">
    <property type="nucleotide sequence ID" value="XM_002117202.1"/>
</dbReference>
<dbReference type="GeneID" id="6758451"/>
<dbReference type="InParanoid" id="B3SAC3"/>
<dbReference type="OMA" id="PRDNVRD"/>
<dbReference type="CTD" id="6758451"/>
<dbReference type="InterPro" id="IPR051655">
    <property type="entry name" value="FAM161"/>
</dbReference>
<organism evidence="4 5">
    <name type="scientific">Trichoplax adhaerens</name>
    <name type="common">Trichoplax reptans</name>
    <dbReference type="NCBI Taxonomy" id="10228"/>
    <lineage>
        <taxon>Eukaryota</taxon>
        <taxon>Metazoa</taxon>
        <taxon>Placozoa</taxon>
        <taxon>Uniplacotomia</taxon>
        <taxon>Trichoplacea</taxon>
        <taxon>Trichoplacidae</taxon>
        <taxon>Trichoplax</taxon>
    </lineage>
</organism>
<dbReference type="PANTHER" id="PTHR21501:SF1">
    <property type="entry name" value="PROTEIN FAM-161"/>
    <property type="match status" value="1"/>
</dbReference>
<comment type="similarity">
    <text evidence="1">Belongs to the FAM161 family.</text>
</comment>
<evidence type="ECO:0000313" key="5">
    <source>
        <dbReference type="Proteomes" id="UP000009022"/>
    </source>
</evidence>
<dbReference type="Pfam" id="PF10595">
    <property type="entry name" value="FAM161A_B"/>
    <property type="match status" value="1"/>
</dbReference>
<evidence type="ECO:0000256" key="1">
    <source>
        <dbReference type="ARBA" id="ARBA00006663"/>
    </source>
</evidence>
<name>B3SAC3_TRIAD</name>